<comment type="caution">
    <text evidence="11">The sequence shown here is derived from an EMBL/GenBank/DDBJ whole genome shotgun (WGS) entry which is preliminary data.</text>
</comment>
<keyword evidence="7" id="KW-0539">Nucleus</keyword>
<dbReference type="SMART" id="SM00986">
    <property type="entry name" value="UDG"/>
    <property type="match status" value="1"/>
</dbReference>
<dbReference type="CDD" id="cd10027">
    <property type="entry name" value="UDG-F1-like"/>
    <property type="match status" value="1"/>
</dbReference>
<name>A0A9W6C2M1_9CHLO</name>
<keyword evidence="12" id="KW-1185">Reference proteome</keyword>
<feature type="compositionally biased region" description="Basic residues" evidence="9">
    <location>
        <begin position="134"/>
        <end position="143"/>
    </location>
</feature>
<dbReference type="InterPro" id="IPR005122">
    <property type="entry name" value="Uracil-DNA_glycosylase-like"/>
</dbReference>
<dbReference type="FunFam" id="3.40.470.10:FF:000001">
    <property type="entry name" value="Uracil-DNA glycosylase"/>
    <property type="match status" value="1"/>
</dbReference>
<protein>
    <recommendedName>
        <fullName evidence="3 7">Uracil-DNA glycosylase</fullName>
        <shortName evidence="7">UDG</shortName>
        <ecNumber evidence="3 7">3.2.2.27</ecNumber>
    </recommendedName>
</protein>
<keyword evidence="6 7" id="KW-0234">DNA repair</keyword>
<feature type="region of interest" description="Disordered" evidence="9">
    <location>
        <begin position="123"/>
        <end position="228"/>
    </location>
</feature>
<dbReference type="NCBIfam" id="NF003592">
    <property type="entry name" value="PRK05254.1-5"/>
    <property type="match status" value="1"/>
</dbReference>
<dbReference type="Gene3D" id="3.40.470.10">
    <property type="entry name" value="Uracil-DNA glycosylase-like domain"/>
    <property type="match status" value="1"/>
</dbReference>
<dbReference type="AlphaFoldDB" id="A0A9W6C2M1"/>
<organism evidence="11 12">
    <name type="scientific">Pleodorina starrii</name>
    <dbReference type="NCBI Taxonomy" id="330485"/>
    <lineage>
        <taxon>Eukaryota</taxon>
        <taxon>Viridiplantae</taxon>
        <taxon>Chlorophyta</taxon>
        <taxon>core chlorophytes</taxon>
        <taxon>Chlorophyceae</taxon>
        <taxon>CS clade</taxon>
        <taxon>Chlamydomonadales</taxon>
        <taxon>Volvocaceae</taxon>
        <taxon>Pleodorina</taxon>
    </lineage>
</organism>
<evidence type="ECO:0000256" key="6">
    <source>
        <dbReference type="ARBA" id="ARBA00023204"/>
    </source>
</evidence>
<feature type="active site" description="Proton acceptor" evidence="7 8">
    <location>
        <position position="344"/>
    </location>
</feature>
<dbReference type="HAMAP" id="MF_00148">
    <property type="entry name" value="UDG"/>
    <property type="match status" value="1"/>
</dbReference>
<feature type="region of interest" description="Disordered" evidence="9">
    <location>
        <begin position="85"/>
        <end position="104"/>
    </location>
</feature>
<keyword evidence="4 7" id="KW-0227">DNA damage</keyword>
<evidence type="ECO:0000256" key="3">
    <source>
        <dbReference type="ARBA" id="ARBA00012030"/>
    </source>
</evidence>
<dbReference type="PANTHER" id="PTHR11264">
    <property type="entry name" value="URACIL-DNA GLYCOSYLASE"/>
    <property type="match status" value="1"/>
</dbReference>
<dbReference type="NCBIfam" id="NF003589">
    <property type="entry name" value="PRK05254.1-2"/>
    <property type="match status" value="1"/>
</dbReference>
<dbReference type="EC" id="3.2.2.27" evidence="3 7"/>
<evidence type="ECO:0000256" key="5">
    <source>
        <dbReference type="ARBA" id="ARBA00022801"/>
    </source>
</evidence>
<dbReference type="Pfam" id="PF03167">
    <property type="entry name" value="UDG"/>
    <property type="match status" value="1"/>
</dbReference>
<feature type="domain" description="Uracil-DNA glycosylase-like" evidence="10">
    <location>
        <begin position="329"/>
        <end position="491"/>
    </location>
</feature>
<comment type="catalytic activity">
    <reaction evidence="1 7">
        <text>Hydrolyzes single-stranded DNA or mismatched double-stranded DNA and polynucleotides, releasing free uracil.</text>
        <dbReference type="EC" id="3.2.2.27"/>
    </reaction>
</comment>
<dbReference type="Proteomes" id="UP001165080">
    <property type="component" value="Unassembled WGS sequence"/>
</dbReference>
<dbReference type="GO" id="GO:0097510">
    <property type="term" value="P:base-excision repair, AP site formation via deaminated base removal"/>
    <property type="evidence" value="ECO:0007669"/>
    <property type="project" value="TreeGrafter"/>
</dbReference>
<sequence>MSSFGVFGNRTSCAGYSTPRSAQHESKLRVHTSAVQFNTATMSTGAQQPKRARTIDAFFAPKQQAKNVVGVELPRQGAAPRCATLDTAGGGATNEEARNPSLEAQQPPSDAVLVAAAVQAAGPPVAAAEGPPRRSPRIAGRKRTAPEPVAAATTTDAETTEANTIPPGRCLQGGVAGATSGDGAEGRVEEEAACTSASEPLGAGGTGGQTELQQQEGGGGGGAAAAAATAGGGDAVPAAEDDGLTPAQRAQVAANRNRALARRVVAEAAAGGSQPSLSSLLVEPSWREALVSELRGSNLRQLESFLHTEWVSGRKPIFPPKECIFQAMNACPFDQVRVVILGQDPYHGPGQAMGLSFSVPRDVRPLPPSLLNIYKEAAADLGWEQRPEQGDLSSWSVQGVLLLNTCLTVRQGEANSHAKRGWEAFTDAAIRVLSEGRSGLVFLLWGNPAQAKASLVDTRKHHVLKAAHPSPLSASRGFFGCRHFSRTNQLLGEQGLATIQWRPT</sequence>
<dbReference type="GO" id="GO:0005634">
    <property type="term" value="C:nucleus"/>
    <property type="evidence" value="ECO:0007669"/>
    <property type="project" value="UniProtKB-SubCell"/>
</dbReference>
<dbReference type="SUPFAM" id="SSF52141">
    <property type="entry name" value="Uracil-DNA glycosylase-like"/>
    <property type="match status" value="1"/>
</dbReference>
<evidence type="ECO:0000313" key="12">
    <source>
        <dbReference type="Proteomes" id="UP001165080"/>
    </source>
</evidence>
<comment type="function">
    <text evidence="7">Excises uracil residues from the DNA which can arise as a result of misincorporation of dUMP residues by DNA polymerase or due to deamination of cytosine.</text>
</comment>
<comment type="subcellular location">
    <subcellularLocation>
        <location evidence="7">Mitochondrion</location>
    </subcellularLocation>
    <subcellularLocation>
        <location evidence="7">Nucleus</location>
    </subcellularLocation>
</comment>
<evidence type="ECO:0000256" key="4">
    <source>
        <dbReference type="ARBA" id="ARBA00022763"/>
    </source>
</evidence>
<dbReference type="GO" id="GO:0004844">
    <property type="term" value="F:uracil DNA N-glycosylase activity"/>
    <property type="evidence" value="ECO:0007669"/>
    <property type="project" value="UniProtKB-UniRule"/>
</dbReference>
<proteinExistence type="inferred from homology"/>
<dbReference type="PROSITE" id="PS00130">
    <property type="entry name" value="U_DNA_GLYCOSYLASE"/>
    <property type="match status" value="1"/>
</dbReference>
<dbReference type="NCBIfam" id="TIGR00628">
    <property type="entry name" value="ung"/>
    <property type="match status" value="1"/>
</dbReference>
<keyword evidence="5 7" id="KW-0378">Hydrolase</keyword>
<dbReference type="InterPro" id="IPR018085">
    <property type="entry name" value="Ura-DNA_Glyclase_AS"/>
</dbReference>
<keyword evidence="7" id="KW-0496">Mitochondrion</keyword>
<comment type="similarity">
    <text evidence="2 7">Belongs to the uracil-DNA glycosylase (UDG) superfamily. UNG family.</text>
</comment>
<accession>A0A9W6C2M1</accession>
<dbReference type="InterPro" id="IPR036895">
    <property type="entry name" value="Uracil-DNA_glycosylase-like_sf"/>
</dbReference>
<dbReference type="NCBIfam" id="NF003588">
    <property type="entry name" value="PRK05254.1-1"/>
    <property type="match status" value="1"/>
</dbReference>
<evidence type="ECO:0000256" key="1">
    <source>
        <dbReference type="ARBA" id="ARBA00001400"/>
    </source>
</evidence>
<dbReference type="SMART" id="SM00987">
    <property type="entry name" value="UreE_C"/>
    <property type="match status" value="1"/>
</dbReference>
<evidence type="ECO:0000256" key="2">
    <source>
        <dbReference type="ARBA" id="ARBA00008184"/>
    </source>
</evidence>
<evidence type="ECO:0000259" key="10">
    <source>
        <dbReference type="SMART" id="SM00986"/>
    </source>
</evidence>
<dbReference type="PANTHER" id="PTHR11264:SF0">
    <property type="entry name" value="URACIL-DNA GLYCOSYLASE"/>
    <property type="match status" value="1"/>
</dbReference>
<dbReference type="EMBL" id="BRXU01000064">
    <property type="protein sequence ID" value="GLC62407.1"/>
    <property type="molecule type" value="Genomic_DNA"/>
</dbReference>
<evidence type="ECO:0000313" key="11">
    <source>
        <dbReference type="EMBL" id="GLC62407.1"/>
    </source>
</evidence>
<evidence type="ECO:0000256" key="7">
    <source>
        <dbReference type="HAMAP-Rule" id="MF_03166"/>
    </source>
</evidence>
<dbReference type="InterPro" id="IPR002043">
    <property type="entry name" value="UDG_fam1"/>
</dbReference>
<dbReference type="NCBIfam" id="NF003591">
    <property type="entry name" value="PRK05254.1-4"/>
    <property type="match status" value="1"/>
</dbReference>
<feature type="compositionally biased region" description="Low complexity" evidence="9">
    <location>
        <begin position="146"/>
        <end position="162"/>
    </location>
</feature>
<dbReference type="GO" id="GO:0005739">
    <property type="term" value="C:mitochondrion"/>
    <property type="evidence" value="ECO:0007669"/>
    <property type="project" value="UniProtKB-SubCell"/>
</dbReference>
<reference evidence="11 12" key="1">
    <citation type="journal article" date="2023" name="Commun. Biol.">
        <title>Reorganization of the ancestral sex-determining regions during the evolution of trioecy in Pleodorina starrii.</title>
        <authorList>
            <person name="Takahashi K."/>
            <person name="Suzuki S."/>
            <person name="Kawai-Toyooka H."/>
            <person name="Yamamoto K."/>
            <person name="Hamaji T."/>
            <person name="Ootsuki R."/>
            <person name="Yamaguchi H."/>
            <person name="Kawachi M."/>
            <person name="Higashiyama T."/>
            <person name="Nozaki H."/>
        </authorList>
    </citation>
    <scope>NUCLEOTIDE SEQUENCE [LARGE SCALE GENOMIC DNA]</scope>
    <source>
        <strain evidence="11 12">NIES-4479</strain>
    </source>
</reference>
<gene>
    <name evidence="11" type="primary">PLEST011296</name>
    <name evidence="11" type="ORF">PLESTB_001896100</name>
</gene>
<evidence type="ECO:0000256" key="9">
    <source>
        <dbReference type="SAM" id="MobiDB-lite"/>
    </source>
</evidence>
<evidence type="ECO:0000256" key="8">
    <source>
        <dbReference type="PROSITE-ProRule" id="PRU10072"/>
    </source>
</evidence>